<sequence length="129" mass="14117">MFDKLAIVILCVTLVQSLESEGDGKKLAAGSPISVQATNRTLVPSVTYIVSAVESLQEACSIYDDDEERATLWAALFEEKHNGSWNVVVGYSAIYVHSKIYIETAVSDGGKEKKKSDSSEKLFFLFSSD</sequence>
<reference evidence="2" key="1">
    <citation type="journal article" date="2020" name="J Insects Food Feed">
        <title>The yellow mealworm (Tenebrio molitor) genome: a resource for the emerging insects as food and feed industry.</title>
        <authorList>
            <person name="Eriksson T."/>
            <person name="Andere A."/>
            <person name="Kelstrup H."/>
            <person name="Emery V."/>
            <person name="Picard C."/>
        </authorList>
    </citation>
    <scope>NUCLEOTIDE SEQUENCE</scope>
    <source>
        <strain evidence="2">Stoneville</strain>
        <tissue evidence="2">Whole head</tissue>
    </source>
</reference>
<dbReference type="EMBL" id="JABDTM020016137">
    <property type="protein sequence ID" value="KAH0818958.1"/>
    <property type="molecule type" value="Genomic_DNA"/>
</dbReference>
<proteinExistence type="predicted"/>
<reference evidence="2" key="2">
    <citation type="submission" date="2021-08" db="EMBL/GenBank/DDBJ databases">
        <authorList>
            <person name="Eriksson T."/>
        </authorList>
    </citation>
    <scope>NUCLEOTIDE SEQUENCE</scope>
    <source>
        <strain evidence="2">Stoneville</strain>
        <tissue evidence="2">Whole head</tissue>
    </source>
</reference>
<dbReference type="GO" id="GO:0030286">
    <property type="term" value="C:dynein complex"/>
    <property type="evidence" value="ECO:0007669"/>
    <property type="project" value="InterPro"/>
</dbReference>
<organism evidence="2 3">
    <name type="scientific">Tenebrio molitor</name>
    <name type="common">Yellow mealworm beetle</name>
    <dbReference type="NCBI Taxonomy" id="7067"/>
    <lineage>
        <taxon>Eukaryota</taxon>
        <taxon>Metazoa</taxon>
        <taxon>Ecdysozoa</taxon>
        <taxon>Arthropoda</taxon>
        <taxon>Hexapoda</taxon>
        <taxon>Insecta</taxon>
        <taxon>Pterygota</taxon>
        <taxon>Neoptera</taxon>
        <taxon>Endopterygota</taxon>
        <taxon>Coleoptera</taxon>
        <taxon>Polyphaga</taxon>
        <taxon>Cucujiformia</taxon>
        <taxon>Tenebrionidae</taxon>
        <taxon>Tenebrio</taxon>
    </lineage>
</organism>
<dbReference type="InterPro" id="IPR037177">
    <property type="entry name" value="DLC_sf"/>
</dbReference>
<dbReference type="GO" id="GO:0007017">
    <property type="term" value="P:microtubule-based process"/>
    <property type="evidence" value="ECO:0007669"/>
    <property type="project" value="InterPro"/>
</dbReference>
<accession>A0A8J6HST2</accession>
<keyword evidence="3" id="KW-1185">Reference proteome</keyword>
<dbReference type="Proteomes" id="UP000719412">
    <property type="component" value="Unassembled WGS sequence"/>
</dbReference>
<dbReference type="SUPFAM" id="SSF54648">
    <property type="entry name" value="DLC"/>
    <property type="match status" value="1"/>
</dbReference>
<feature type="chain" id="PRO_5035174728" evidence="1">
    <location>
        <begin position="18"/>
        <end position="129"/>
    </location>
</feature>
<feature type="signal peptide" evidence="1">
    <location>
        <begin position="1"/>
        <end position="17"/>
    </location>
</feature>
<name>A0A8J6HST2_TENMO</name>
<evidence type="ECO:0000313" key="2">
    <source>
        <dbReference type="EMBL" id="KAH0818958.1"/>
    </source>
</evidence>
<dbReference type="AlphaFoldDB" id="A0A8J6HST2"/>
<evidence type="ECO:0000256" key="1">
    <source>
        <dbReference type="SAM" id="SignalP"/>
    </source>
</evidence>
<gene>
    <name evidence="2" type="ORF">GEV33_003833</name>
</gene>
<comment type="caution">
    <text evidence="2">The sequence shown here is derived from an EMBL/GenBank/DDBJ whole genome shotgun (WGS) entry which is preliminary data.</text>
</comment>
<keyword evidence="1" id="KW-0732">Signal</keyword>
<evidence type="ECO:0000313" key="3">
    <source>
        <dbReference type="Proteomes" id="UP000719412"/>
    </source>
</evidence>
<protein>
    <submittedName>
        <fullName evidence="2">Uncharacterized protein</fullName>
    </submittedName>
</protein>